<proteinExistence type="predicted"/>
<keyword evidence="1" id="KW-0812">Transmembrane</keyword>
<keyword evidence="1" id="KW-1133">Transmembrane helix</keyword>
<dbReference type="EMBL" id="BART01026723">
    <property type="protein sequence ID" value="GAH00306.1"/>
    <property type="molecule type" value="Genomic_DNA"/>
</dbReference>
<dbReference type="AlphaFoldDB" id="X1BWY1"/>
<feature type="non-terminal residue" evidence="2">
    <location>
        <position position="1"/>
    </location>
</feature>
<gene>
    <name evidence="2" type="ORF">S01H4_47566</name>
</gene>
<sequence>IKVGNNVTAAAMCQIGPGSEIHDDSFLLPLASTNKHSVLKGNNYYWGIPLRKIFRKKTMEYLDLTPKELEINANIAGYTDKKLVQKLKLEESRETLIDNTVNVEQVITDLDKSKIDISELKEEDLAIDFTTSSAISRVNSKFLAVYLPIFWLAGLITSILWYSYLQGDLINILSYLPLIIIGSIYLFILACIIFSKLLLILVNLIHKPKEGIFKAEIGDTDFEFWALRTELKKIALWFMRNSPLPWTDVFALKLFGVDMDASSHLNDAWCDAEFIKFG</sequence>
<keyword evidence="1" id="KW-0472">Membrane</keyword>
<protein>
    <submittedName>
        <fullName evidence="2">Uncharacterized protein</fullName>
    </submittedName>
</protein>
<name>X1BWY1_9ZZZZ</name>
<evidence type="ECO:0000313" key="2">
    <source>
        <dbReference type="EMBL" id="GAH00306.1"/>
    </source>
</evidence>
<comment type="caution">
    <text evidence="2">The sequence shown here is derived from an EMBL/GenBank/DDBJ whole genome shotgun (WGS) entry which is preliminary data.</text>
</comment>
<accession>X1BWY1</accession>
<reference evidence="2" key="1">
    <citation type="journal article" date="2014" name="Front. Microbiol.">
        <title>High frequency of phylogenetically diverse reductive dehalogenase-homologous genes in deep subseafloor sedimentary metagenomes.</title>
        <authorList>
            <person name="Kawai M."/>
            <person name="Futagami T."/>
            <person name="Toyoda A."/>
            <person name="Takaki Y."/>
            <person name="Nishi S."/>
            <person name="Hori S."/>
            <person name="Arai W."/>
            <person name="Tsubouchi T."/>
            <person name="Morono Y."/>
            <person name="Uchiyama I."/>
            <person name="Ito T."/>
            <person name="Fujiyama A."/>
            <person name="Inagaki F."/>
            <person name="Takami H."/>
        </authorList>
    </citation>
    <scope>NUCLEOTIDE SEQUENCE</scope>
    <source>
        <strain evidence="2">Expedition CK06-06</strain>
    </source>
</reference>
<organism evidence="2">
    <name type="scientific">marine sediment metagenome</name>
    <dbReference type="NCBI Taxonomy" id="412755"/>
    <lineage>
        <taxon>unclassified sequences</taxon>
        <taxon>metagenomes</taxon>
        <taxon>ecological metagenomes</taxon>
    </lineage>
</organism>
<feature type="non-terminal residue" evidence="2">
    <location>
        <position position="278"/>
    </location>
</feature>
<feature type="transmembrane region" description="Helical" evidence="1">
    <location>
        <begin position="143"/>
        <end position="164"/>
    </location>
</feature>
<feature type="transmembrane region" description="Helical" evidence="1">
    <location>
        <begin position="176"/>
        <end position="205"/>
    </location>
</feature>
<evidence type="ECO:0000256" key="1">
    <source>
        <dbReference type="SAM" id="Phobius"/>
    </source>
</evidence>